<dbReference type="EMBL" id="CP025057">
    <property type="protein sequence ID" value="AUB31470.1"/>
    <property type="molecule type" value="Genomic_DNA"/>
</dbReference>
<keyword evidence="3" id="KW-1185">Reference proteome</keyword>
<name>A0A2K8SF54_9MOLU</name>
<dbReference type="OrthoDB" id="389335at2"/>
<evidence type="ECO:0000313" key="2">
    <source>
        <dbReference type="EMBL" id="AUB31470.1"/>
    </source>
</evidence>
<evidence type="ECO:0008006" key="4">
    <source>
        <dbReference type="Google" id="ProtNLM"/>
    </source>
</evidence>
<dbReference type="NCBIfam" id="NF038029">
    <property type="entry name" value="LP_plasma"/>
    <property type="match status" value="1"/>
</dbReference>
<dbReference type="Proteomes" id="UP000231823">
    <property type="component" value="Chromosome"/>
</dbReference>
<evidence type="ECO:0000313" key="3">
    <source>
        <dbReference type="Proteomes" id="UP000231823"/>
    </source>
</evidence>
<accession>A0A2K8SF54</accession>
<organism evidence="2 3">
    <name type="scientific">Spiroplasma floricola 23-6</name>
    <dbReference type="NCBI Taxonomy" id="1336749"/>
    <lineage>
        <taxon>Bacteria</taxon>
        <taxon>Bacillati</taxon>
        <taxon>Mycoplasmatota</taxon>
        <taxon>Mollicutes</taxon>
        <taxon>Entomoplasmatales</taxon>
        <taxon>Spiroplasmataceae</taxon>
        <taxon>Spiroplasma</taxon>
    </lineage>
</organism>
<feature type="signal peptide" evidence="1">
    <location>
        <begin position="1"/>
        <end position="23"/>
    </location>
</feature>
<gene>
    <name evidence="2" type="ORF">SFLOR_v1c04180</name>
</gene>
<proteinExistence type="predicted"/>
<evidence type="ECO:0000256" key="1">
    <source>
        <dbReference type="SAM" id="SignalP"/>
    </source>
</evidence>
<sequence length="626" mass="72065">MKKLLNLLGAFGLVVSTSTAVIACGTKPTEPGTGSDSDYLKLIEEFKNDLQLLTDNYWKEINSNFFDITNNNESLYTFINQKNITNLVKENGGTLKGDVLSDDNKKYLISDINKILNTKQMEDYYNNNVNKEKYALLIEDINFYTGFEPDWSSLEINYTDDGLTNLRENNSSFMSYINLNLNLKFVYKDSNKQETEYILPKRFIFTLTSNQLLIDSIKNLEKNIANDYYLSGGKYSWIDKEKYNFSNKEDLSKIFSPSNEDLRSIYENDDKGFQIDIINFMKENYFRDINGVPLEFQGNIIFDKFLSQDSVKSNSRKDMSLAKADDLKTYNTIFSKMEKNQKAFLFNQETDINQEMYSYLKDEYLKFYDSYSSRNKNSLATIENNSNKKLSSDKQQAFENSIETGQVKLKGLSLNVSSTYVHPINDLSIFVSFAVSNSETKESRNDYRKSELFGAMYHNLQLGIKTFQEVFDIQARNGNDSNLPIARFSGRGISSSGALDNIWNGIRVSGNQYYTNLNESLNLRSSSLDKHRDVLLETGHQSLYNWTINGSIPVGSSEIKKTTWTYMQVNNSGVIIKGYYYGGDESIFWNFQQNFININFKIDGIWKQRNSVIIEKTNKTTRSNGN</sequence>
<dbReference type="AlphaFoldDB" id="A0A2K8SF54"/>
<dbReference type="PROSITE" id="PS51257">
    <property type="entry name" value="PROKAR_LIPOPROTEIN"/>
    <property type="match status" value="1"/>
</dbReference>
<protein>
    <recommendedName>
        <fullName evidence="4">Lipoprotein</fullName>
    </recommendedName>
</protein>
<dbReference type="RefSeq" id="WP_100916462.1">
    <property type="nucleotide sequence ID" value="NZ_CP025057.1"/>
</dbReference>
<feature type="chain" id="PRO_5014681602" description="Lipoprotein" evidence="1">
    <location>
        <begin position="24"/>
        <end position="626"/>
    </location>
</feature>
<dbReference type="KEGG" id="sfz:SFLOR_v1c04180"/>
<reference evidence="2 3" key="1">
    <citation type="submission" date="2017-12" db="EMBL/GenBank/DDBJ databases">
        <title>Complete genome sequence of Spiroplasma floricola 23-6 (ATCC 29989).</title>
        <authorList>
            <person name="Tsai Y.-M."/>
            <person name="Wu P.-S."/>
            <person name="Lo W.-S."/>
            <person name="Kuo C.-H."/>
        </authorList>
    </citation>
    <scope>NUCLEOTIDE SEQUENCE [LARGE SCALE GENOMIC DNA]</scope>
    <source>
        <strain evidence="2 3">23-6</strain>
    </source>
</reference>
<keyword evidence="1" id="KW-0732">Signal</keyword>
<dbReference type="InterPro" id="IPR054816">
    <property type="entry name" value="Lipoprotein_mollicutes-type_CS"/>
</dbReference>